<keyword evidence="5" id="KW-1185">Reference proteome</keyword>
<name>A0AAD6N4S6_PENCN</name>
<evidence type="ECO:0000256" key="1">
    <source>
        <dbReference type="ARBA" id="ARBA00010520"/>
    </source>
</evidence>
<dbReference type="AlphaFoldDB" id="A0AAD6N4S6"/>
<protein>
    <recommendedName>
        <fullName evidence="2">mRNA stability protein</fullName>
    </recommendedName>
</protein>
<proteinExistence type="inferred from homology"/>
<dbReference type="Pfam" id="PF04667">
    <property type="entry name" value="Endosulfine"/>
    <property type="match status" value="1"/>
</dbReference>
<comment type="similarity">
    <text evidence="1 2">Belongs to the endosulfine family.</text>
</comment>
<sequence length="113" mass="12663">MSEQQKKLAKSKIESRYGVVPLREKLFSEESKHRTYFDSGDFALNSAHKSSEISQQSTGTKHPERSNISHPFCAVPSSSNVCEDANDPIQVPKETCVSHLKDEDDLVCHEDQA</sequence>
<accession>A0AAD6N4S6</accession>
<reference evidence="4" key="1">
    <citation type="journal article" date="2023" name="IMA Fungus">
        <title>Comparative genomic study of the Penicillium genus elucidates a diverse pangenome and 15 lateral gene transfer events.</title>
        <authorList>
            <person name="Petersen C."/>
            <person name="Sorensen T."/>
            <person name="Nielsen M.R."/>
            <person name="Sondergaard T.E."/>
            <person name="Sorensen J.L."/>
            <person name="Fitzpatrick D.A."/>
            <person name="Frisvad J.C."/>
            <person name="Nielsen K.L."/>
        </authorList>
    </citation>
    <scope>NUCLEOTIDE SEQUENCE</scope>
    <source>
        <strain evidence="4">IBT 15450</strain>
    </source>
</reference>
<feature type="region of interest" description="Disordered" evidence="3">
    <location>
        <begin position="47"/>
        <end position="70"/>
    </location>
</feature>
<comment type="caution">
    <text evidence="4">The sequence shown here is derived from an EMBL/GenBank/DDBJ whole genome shotgun (WGS) entry which is preliminary data.</text>
</comment>
<evidence type="ECO:0000313" key="5">
    <source>
        <dbReference type="Proteomes" id="UP001219568"/>
    </source>
</evidence>
<dbReference type="InterPro" id="IPR006760">
    <property type="entry name" value="Endosulphine"/>
</dbReference>
<dbReference type="Proteomes" id="UP001219568">
    <property type="component" value="Unassembled WGS sequence"/>
</dbReference>
<organism evidence="4 5">
    <name type="scientific">Penicillium canescens</name>
    <dbReference type="NCBI Taxonomy" id="5083"/>
    <lineage>
        <taxon>Eukaryota</taxon>
        <taxon>Fungi</taxon>
        <taxon>Dikarya</taxon>
        <taxon>Ascomycota</taxon>
        <taxon>Pezizomycotina</taxon>
        <taxon>Eurotiomycetes</taxon>
        <taxon>Eurotiomycetidae</taxon>
        <taxon>Eurotiales</taxon>
        <taxon>Aspergillaceae</taxon>
        <taxon>Penicillium</taxon>
    </lineage>
</organism>
<evidence type="ECO:0000313" key="4">
    <source>
        <dbReference type="EMBL" id="KAJ6030309.1"/>
    </source>
</evidence>
<evidence type="ECO:0000256" key="3">
    <source>
        <dbReference type="SAM" id="MobiDB-lite"/>
    </source>
</evidence>
<comment type="function">
    <text evidence="2">Plays an essential role in initiation of the G0 program by preventing the degradation of specific nutrient-regulated mRNAs via the 5'-3' mRNA decay pathway.</text>
</comment>
<dbReference type="EMBL" id="JAQJZL010000014">
    <property type="protein sequence ID" value="KAJ6030309.1"/>
    <property type="molecule type" value="Genomic_DNA"/>
</dbReference>
<gene>
    <name evidence="4" type="ORF">N7460_010575</name>
</gene>
<reference evidence="4" key="2">
    <citation type="submission" date="2023-01" db="EMBL/GenBank/DDBJ databases">
        <authorList>
            <person name="Petersen C."/>
        </authorList>
    </citation>
    <scope>NUCLEOTIDE SEQUENCE</scope>
    <source>
        <strain evidence="4">IBT 15450</strain>
    </source>
</reference>
<evidence type="ECO:0000256" key="2">
    <source>
        <dbReference type="RuleBase" id="RU363120"/>
    </source>
</evidence>